<feature type="region of interest" description="Disordered" evidence="1">
    <location>
        <begin position="245"/>
        <end position="268"/>
    </location>
</feature>
<name>A0A5B9E6P4_9BACT</name>
<sequence>MNRLPALFLCTVTCIAVTRIGAAQQTARPEPAFEVATIKPSDPAERRMMMQMSEGVLHAKNMPLVELINFAYEIKSSSLLSGLPEWAKQEHYDVEAKQDEEEARALRKLPEEERGYATRRMVQKMLEERLHLKLTKEQKEQPVYALVVAKSGVKMKPSAAPPADEKAGPGARPDAGPGAGGPQRMRRGMMMDGRGQLTGTDSTTGMIANVISHMPEASERVVVDKTGLTGHYDFTLKWTPEMPAPAFRGADSGAPPPPASDNNGPTLFTALEEQLGLKLETAKDLVTSYHVESLDHPTAN</sequence>
<dbReference type="InterPro" id="IPR017801">
    <property type="entry name" value="DUF3738"/>
</dbReference>
<dbReference type="Proteomes" id="UP000321820">
    <property type="component" value="Chromosome"/>
</dbReference>
<accession>A0A5B9E6P4</accession>
<dbReference type="EMBL" id="CP042806">
    <property type="protein sequence ID" value="QEE27479.1"/>
    <property type="molecule type" value="Genomic_DNA"/>
</dbReference>
<proteinExistence type="predicted"/>
<feature type="region of interest" description="Disordered" evidence="1">
    <location>
        <begin position="155"/>
        <end position="189"/>
    </location>
</feature>
<dbReference type="Pfam" id="PF12543">
    <property type="entry name" value="DUF3738"/>
    <property type="match status" value="1"/>
</dbReference>
<protein>
    <submittedName>
        <fullName evidence="2">TIGR03435 family protein</fullName>
    </submittedName>
</protein>
<evidence type="ECO:0000256" key="1">
    <source>
        <dbReference type="SAM" id="MobiDB-lite"/>
    </source>
</evidence>
<dbReference type="RefSeq" id="WP_147646670.1">
    <property type="nucleotide sequence ID" value="NZ_CP042806.1"/>
</dbReference>
<evidence type="ECO:0000313" key="3">
    <source>
        <dbReference type="Proteomes" id="UP000321820"/>
    </source>
</evidence>
<evidence type="ECO:0000313" key="2">
    <source>
        <dbReference type="EMBL" id="QEE27479.1"/>
    </source>
</evidence>
<reference evidence="2 3" key="1">
    <citation type="submission" date="2019-08" db="EMBL/GenBank/DDBJ databases">
        <title>Complete genome sequence of Terriglobus albidus strain ORNL.</title>
        <authorList>
            <person name="Podar M."/>
        </authorList>
    </citation>
    <scope>NUCLEOTIDE SEQUENCE [LARGE SCALE GENOMIC DNA]</scope>
    <source>
        <strain evidence="2 3">ORNL</strain>
    </source>
</reference>
<dbReference type="KEGG" id="talb:FTW19_05315"/>
<dbReference type="PROSITE" id="PS50096">
    <property type="entry name" value="IQ"/>
    <property type="match status" value="1"/>
</dbReference>
<dbReference type="NCBIfam" id="TIGR03435">
    <property type="entry name" value="Soli_TIGR03435"/>
    <property type="match status" value="1"/>
</dbReference>
<dbReference type="AlphaFoldDB" id="A0A5B9E6P4"/>
<dbReference type="OrthoDB" id="108420at2"/>
<keyword evidence="3" id="KW-1185">Reference proteome</keyword>
<organism evidence="2 3">
    <name type="scientific">Terriglobus albidus</name>
    <dbReference type="NCBI Taxonomy" id="1592106"/>
    <lineage>
        <taxon>Bacteria</taxon>
        <taxon>Pseudomonadati</taxon>
        <taxon>Acidobacteriota</taxon>
        <taxon>Terriglobia</taxon>
        <taxon>Terriglobales</taxon>
        <taxon>Acidobacteriaceae</taxon>
        <taxon>Terriglobus</taxon>
    </lineage>
</organism>
<gene>
    <name evidence="2" type="ORF">FTW19_05315</name>
</gene>